<proteinExistence type="predicted"/>
<protein>
    <submittedName>
        <fullName evidence="3">Protein THP3</fullName>
    </submittedName>
</protein>
<feature type="compositionally biased region" description="Low complexity" evidence="1">
    <location>
        <begin position="204"/>
        <end position="213"/>
    </location>
</feature>
<sequence>MSDRNSSNRGGNGGPQRGGGKAGGRGGKKGGSKGKSQQSNEPKQNANLIPLGTRGGAATAAAAAPAPSVGQSSRPPNTESVTALVEFDPTWPPSLQGFYNRNSQRISSLKPGLRSTGVVQINQLIRNAIEENLIDSNNWDNQIVPILDGGGMLKLDCLLPATAQGAGASNGTAPAPPFVPDRNQNNTTNQNNFRKDQNTKKQSKNNNNSNKNNRGPKGKMNNTNGGQKRYQSNYDSDERKRARLERFKDLRQPAPISTFYETKDSGLPIVGTSTALEKEYMRLTSDARPENVRPENILCQSLPFVLEKFNNNKKYNIISQLKSIRQDLVVQHIKSDFTILVYETNARISIEKEDLGDFNQCSQQLKQLYSTKRKLDPTLQDKFYLHELEQILYNLIYMIATKNNSEVSRLHLKLLLTYDHFCLTDSEKIVMDFIKSLFKVQSSILEGDYEPFFQLATFNSFPETQNAFKFLKDQVLPEIRIKALYSMSHTFAAFDLALVAEKLQMTEGTDKETTRACHKYLHSIGLGAFIDKNLLVLLSKVRPVLRILVGKFNKVDIKGQQ</sequence>
<feature type="domain" description="SAC3/GANP/THP3 conserved" evidence="2">
    <location>
        <begin position="278"/>
        <end position="520"/>
    </location>
</feature>
<comment type="caution">
    <text evidence="3">The sequence shown here is derived from an EMBL/GenBank/DDBJ whole genome shotgun (WGS) entry which is preliminary data.</text>
</comment>
<dbReference type="Proteomes" id="UP000253472">
    <property type="component" value="Unassembled WGS sequence"/>
</dbReference>
<accession>A0A367Y5D1</accession>
<name>A0A367Y5D1_9ASCO</name>
<dbReference type="PANTHER" id="PTHR12436:SF4">
    <property type="entry name" value="LEUKOCYTE RECEPTOR CLUSTER MEMBER 8"/>
    <property type="match status" value="1"/>
</dbReference>
<dbReference type="Gene3D" id="1.25.40.990">
    <property type="match status" value="1"/>
</dbReference>
<feature type="compositionally biased region" description="Polar residues" evidence="1">
    <location>
        <begin position="220"/>
        <end position="234"/>
    </location>
</feature>
<gene>
    <name evidence="3" type="primary">THP3_1</name>
    <name evidence="3" type="ORF">Cantr_08166</name>
</gene>
<feature type="region of interest" description="Disordered" evidence="1">
    <location>
        <begin position="1"/>
        <end position="79"/>
    </location>
</feature>
<dbReference type="EMBL" id="QLNQ01000026">
    <property type="protein sequence ID" value="RCK61074.1"/>
    <property type="molecule type" value="Genomic_DNA"/>
</dbReference>
<dbReference type="InterPro" id="IPR045107">
    <property type="entry name" value="SAC3/GANP/THP3"/>
</dbReference>
<feature type="compositionally biased region" description="Low complexity" evidence="1">
    <location>
        <begin position="183"/>
        <end position="192"/>
    </location>
</feature>
<reference evidence="3 4" key="1">
    <citation type="submission" date="2018-06" db="EMBL/GenBank/DDBJ databases">
        <title>Whole genome sequencing of Candida tropicalis (genome annotated by CSBL at Korea University).</title>
        <authorList>
            <person name="Ahn J."/>
        </authorList>
    </citation>
    <scope>NUCLEOTIDE SEQUENCE [LARGE SCALE GENOMIC DNA]</scope>
    <source>
        <strain evidence="3 4">ATCC 20962</strain>
    </source>
</reference>
<feature type="region of interest" description="Disordered" evidence="1">
    <location>
        <begin position="166"/>
        <end position="239"/>
    </location>
</feature>
<feature type="compositionally biased region" description="Polar residues" evidence="1">
    <location>
        <begin position="69"/>
        <end position="79"/>
    </location>
</feature>
<dbReference type="AlphaFoldDB" id="A0A367Y5D1"/>
<dbReference type="GO" id="GO:0005634">
    <property type="term" value="C:nucleus"/>
    <property type="evidence" value="ECO:0007669"/>
    <property type="project" value="TreeGrafter"/>
</dbReference>
<dbReference type="PANTHER" id="PTHR12436">
    <property type="entry name" value="80 KDA MCM3-ASSOCIATED PROTEIN"/>
    <property type="match status" value="1"/>
</dbReference>
<evidence type="ECO:0000259" key="2">
    <source>
        <dbReference type="Pfam" id="PF03399"/>
    </source>
</evidence>
<dbReference type="OrthoDB" id="199574at2759"/>
<feature type="compositionally biased region" description="Low complexity" evidence="1">
    <location>
        <begin position="57"/>
        <end position="67"/>
    </location>
</feature>
<evidence type="ECO:0000313" key="4">
    <source>
        <dbReference type="Proteomes" id="UP000253472"/>
    </source>
</evidence>
<dbReference type="STRING" id="5486.A0A367Y5D1"/>
<organism evidence="3 4">
    <name type="scientific">Candida viswanathii</name>
    <dbReference type="NCBI Taxonomy" id="5486"/>
    <lineage>
        <taxon>Eukaryota</taxon>
        <taxon>Fungi</taxon>
        <taxon>Dikarya</taxon>
        <taxon>Ascomycota</taxon>
        <taxon>Saccharomycotina</taxon>
        <taxon>Pichiomycetes</taxon>
        <taxon>Debaryomycetaceae</taxon>
        <taxon>Candida/Lodderomyces clade</taxon>
        <taxon>Candida</taxon>
    </lineage>
</organism>
<keyword evidence="4" id="KW-1185">Reference proteome</keyword>
<feature type="compositionally biased region" description="Gly residues" evidence="1">
    <location>
        <begin position="10"/>
        <end position="25"/>
    </location>
</feature>
<evidence type="ECO:0000313" key="3">
    <source>
        <dbReference type="EMBL" id="RCK61074.1"/>
    </source>
</evidence>
<dbReference type="InterPro" id="IPR005062">
    <property type="entry name" value="SAC3/GANP/THP3_conserved"/>
</dbReference>
<evidence type="ECO:0000256" key="1">
    <source>
        <dbReference type="SAM" id="MobiDB-lite"/>
    </source>
</evidence>
<dbReference type="Pfam" id="PF03399">
    <property type="entry name" value="SAC3_GANP"/>
    <property type="match status" value="1"/>
</dbReference>